<dbReference type="InterPro" id="IPR050766">
    <property type="entry name" value="Bact_Lucif_Oxidored"/>
</dbReference>
<organism evidence="2 3">
    <name type="scientific">Novosphingobium pentaromativorans US6-1</name>
    <dbReference type="NCBI Taxonomy" id="1088721"/>
    <lineage>
        <taxon>Bacteria</taxon>
        <taxon>Pseudomonadati</taxon>
        <taxon>Pseudomonadota</taxon>
        <taxon>Alphaproteobacteria</taxon>
        <taxon>Sphingomonadales</taxon>
        <taxon>Sphingomonadaceae</taxon>
        <taxon>Novosphingobium</taxon>
    </lineage>
</organism>
<gene>
    <name evidence="2" type="ORF">NSU_3434</name>
</gene>
<comment type="caution">
    <text evidence="2">The sequence shown here is derived from an EMBL/GenBank/DDBJ whole genome shotgun (WGS) entry which is preliminary data.</text>
</comment>
<dbReference type="AlphaFoldDB" id="G6EGK4"/>
<dbReference type="InterPro" id="IPR011251">
    <property type="entry name" value="Luciferase-like_dom"/>
</dbReference>
<feature type="domain" description="Luciferase-like" evidence="1">
    <location>
        <begin position="41"/>
        <end position="322"/>
    </location>
</feature>
<dbReference type="InterPro" id="IPR036661">
    <property type="entry name" value="Luciferase-like_sf"/>
</dbReference>
<sequence>MIKSWAFEFFFASREIEPIIQGAGANPSEEVCNEYASKIIPYFQDYVDLWASAEKLGFHGILMSEHHFGGGYSPSPNLLLPLIAERTKNIRIGVMGMVLPYHNAWRIVEEIGMLDILCGGRLEIGTSAGIPGEFKRIGLDPVEARARYDEALEILDAGIKNPVLTHHGKYWNFDELTLVPRPVQANPPVWTTVISVESARKAARRGSKIVTGFIPTEKVKEVFDAYNEEADKCGNPTGPDMCGLRRQVIFEIDEETAGKSEAFGEMFKSMIAKADDRMATSDRKALDSPGKHGYTIGKEEFIGGTPNQAADEIIEQCKESGAGHFQVVFSGDNTLQELAGNWELFGHYVIPKLNAA</sequence>
<proteinExistence type="predicted"/>
<evidence type="ECO:0000313" key="2">
    <source>
        <dbReference type="EMBL" id="EHJ59551.1"/>
    </source>
</evidence>
<dbReference type="OrthoDB" id="8477406at2"/>
<dbReference type="GO" id="GO:0005829">
    <property type="term" value="C:cytosol"/>
    <property type="evidence" value="ECO:0007669"/>
    <property type="project" value="TreeGrafter"/>
</dbReference>
<accession>G6EGK4</accession>
<dbReference type="SUPFAM" id="SSF51679">
    <property type="entry name" value="Bacterial luciferase-like"/>
    <property type="match status" value="1"/>
</dbReference>
<evidence type="ECO:0000259" key="1">
    <source>
        <dbReference type="Pfam" id="PF00296"/>
    </source>
</evidence>
<dbReference type="EMBL" id="AGFM01000055">
    <property type="protein sequence ID" value="EHJ59551.1"/>
    <property type="molecule type" value="Genomic_DNA"/>
</dbReference>
<keyword evidence="3" id="KW-1185">Reference proteome</keyword>
<reference evidence="2 3" key="1">
    <citation type="journal article" date="2012" name="J. Bacteriol.">
        <title>Genome sequence of benzo(a)pyrene-degrading bacterium Novosphingobium pentaromativorans US6-1.</title>
        <authorList>
            <person name="Luo Y.R."/>
            <person name="Kang S.G."/>
            <person name="Kim S.J."/>
            <person name="Kim M.R."/>
            <person name="Li N."/>
            <person name="Lee J.H."/>
            <person name="Kwon K.K."/>
        </authorList>
    </citation>
    <scope>NUCLEOTIDE SEQUENCE [LARGE SCALE GENOMIC DNA]</scope>
    <source>
        <strain evidence="2 3">US6-1</strain>
    </source>
</reference>
<dbReference type="PATRIC" id="fig|1088721.3.peg.3387"/>
<dbReference type="Pfam" id="PF00296">
    <property type="entry name" value="Bac_luciferase"/>
    <property type="match status" value="1"/>
</dbReference>
<evidence type="ECO:0000313" key="3">
    <source>
        <dbReference type="Proteomes" id="UP000004030"/>
    </source>
</evidence>
<dbReference type="GO" id="GO:0016705">
    <property type="term" value="F:oxidoreductase activity, acting on paired donors, with incorporation or reduction of molecular oxygen"/>
    <property type="evidence" value="ECO:0007669"/>
    <property type="project" value="InterPro"/>
</dbReference>
<dbReference type="RefSeq" id="WP_007014342.1">
    <property type="nucleotide sequence ID" value="NZ_AGFM01000055.1"/>
</dbReference>
<dbReference type="PANTHER" id="PTHR30137:SF6">
    <property type="entry name" value="LUCIFERASE-LIKE MONOOXYGENASE"/>
    <property type="match status" value="1"/>
</dbReference>
<dbReference type="Gene3D" id="3.20.20.30">
    <property type="entry name" value="Luciferase-like domain"/>
    <property type="match status" value="1"/>
</dbReference>
<name>G6EGK4_9SPHN</name>
<dbReference type="eggNOG" id="COG2141">
    <property type="taxonomic scope" value="Bacteria"/>
</dbReference>
<dbReference type="PANTHER" id="PTHR30137">
    <property type="entry name" value="LUCIFERASE-LIKE MONOOXYGENASE"/>
    <property type="match status" value="1"/>
</dbReference>
<protein>
    <recommendedName>
        <fullName evidence="1">Luciferase-like domain-containing protein</fullName>
    </recommendedName>
</protein>
<dbReference type="Proteomes" id="UP000004030">
    <property type="component" value="Unassembled WGS sequence"/>
</dbReference>